<dbReference type="Proteomes" id="UP000549913">
    <property type="component" value="Unassembled WGS sequence"/>
</dbReference>
<dbReference type="SUPFAM" id="SSF49452">
    <property type="entry name" value="Starch-binding domain-like"/>
    <property type="match status" value="1"/>
</dbReference>
<gene>
    <name evidence="2" type="ORF">BJ984_000081</name>
</gene>
<feature type="chain" id="PRO_5038613355" description="Cell wall-binding repeat-containing protein" evidence="1">
    <location>
        <begin position="28"/>
        <end position="465"/>
    </location>
</feature>
<dbReference type="InterPro" id="IPR013784">
    <property type="entry name" value="Carb-bd-like_fold"/>
</dbReference>
<dbReference type="PANTHER" id="PTHR30032">
    <property type="entry name" value="N-ACETYLMURAMOYL-L-ALANINE AMIDASE-RELATED"/>
    <property type="match status" value="1"/>
</dbReference>
<evidence type="ECO:0000313" key="2">
    <source>
        <dbReference type="EMBL" id="NYD68923.1"/>
    </source>
</evidence>
<sequence length="465" mass="47646">MEKTSSGRARRWFAAALGMAVMTPAVALVGASPALASEVESLPTQAAAVDTAAVSGRLLSPEFPSRPAAGTHYVQLLTPGNWQGPTYSGYADSTGAFSVTGIPPGPYTMRIGANTESFNVDASGDITYYPTTVTLAAGDNLVINPQVPYESNPIQPTIERLEGSDRFETAVRISQSAYDGGVPVVYLVSGSDFADALTAAPAAATDRGPLLLTTSDSLPVTTRDELARLAPQKVVIVGGRAAVGNSVEQQVKAVLPSTPIDRLAGTDRFATSMAIAERRPGLNCSTAAIASGASFPDALSVSPLVGSFHGPLLLVPGSATALQPEAVSLLQRLGCQSVLIAGGTNAVSGGIEQSVRSVVGAGSVTRFAGSTRYDTSRLINEWSGPSGHAYFTSGENFPDALAAAAVVGAGRASMYITLRSCIPDPLRGLVNARNPALITLVGGTNVIDDTVAYSKYNPGCAALSG</sequence>
<accession>A0A852SIA8</accession>
<organism evidence="2 3">
    <name type="scientific">Herbiconiux flava</name>
    <dbReference type="NCBI Taxonomy" id="881268"/>
    <lineage>
        <taxon>Bacteria</taxon>
        <taxon>Bacillati</taxon>
        <taxon>Actinomycetota</taxon>
        <taxon>Actinomycetes</taxon>
        <taxon>Micrococcales</taxon>
        <taxon>Microbacteriaceae</taxon>
        <taxon>Herbiconiux</taxon>
    </lineage>
</organism>
<evidence type="ECO:0000256" key="1">
    <source>
        <dbReference type="SAM" id="SignalP"/>
    </source>
</evidence>
<comment type="caution">
    <text evidence="2">The sequence shown here is derived from an EMBL/GenBank/DDBJ whole genome shotgun (WGS) entry which is preliminary data.</text>
</comment>
<feature type="signal peptide" evidence="1">
    <location>
        <begin position="1"/>
        <end position="27"/>
    </location>
</feature>
<proteinExistence type="predicted"/>
<dbReference type="Gene3D" id="3.40.50.12090">
    <property type="match status" value="1"/>
</dbReference>
<evidence type="ECO:0000313" key="3">
    <source>
        <dbReference type="Proteomes" id="UP000549913"/>
    </source>
</evidence>
<dbReference type="Pfam" id="PF04122">
    <property type="entry name" value="CW_binding_2"/>
    <property type="match status" value="3"/>
</dbReference>
<dbReference type="GO" id="GO:0030246">
    <property type="term" value="F:carbohydrate binding"/>
    <property type="evidence" value="ECO:0007669"/>
    <property type="project" value="InterPro"/>
</dbReference>
<dbReference type="RefSeq" id="WP_179546353.1">
    <property type="nucleotide sequence ID" value="NZ_BSEW01000001.1"/>
</dbReference>
<dbReference type="InterPro" id="IPR007253">
    <property type="entry name" value="Cell_wall-bd_2"/>
</dbReference>
<evidence type="ECO:0008006" key="4">
    <source>
        <dbReference type="Google" id="ProtNLM"/>
    </source>
</evidence>
<dbReference type="EMBL" id="JACCBM010000001">
    <property type="protein sequence ID" value="NYD68923.1"/>
    <property type="molecule type" value="Genomic_DNA"/>
</dbReference>
<reference evidence="2 3" key="1">
    <citation type="submission" date="2020-07" db="EMBL/GenBank/DDBJ databases">
        <title>Sequencing the genomes of 1000 actinobacteria strains.</title>
        <authorList>
            <person name="Klenk H.-P."/>
        </authorList>
    </citation>
    <scope>NUCLEOTIDE SEQUENCE [LARGE SCALE GENOMIC DNA]</scope>
    <source>
        <strain evidence="2 3">DSM 26474</strain>
    </source>
</reference>
<name>A0A852SIA8_9MICO</name>
<dbReference type="Gene3D" id="2.60.40.1120">
    <property type="entry name" value="Carboxypeptidase-like, regulatory domain"/>
    <property type="match status" value="1"/>
</dbReference>
<keyword evidence="1" id="KW-0732">Signal</keyword>
<protein>
    <recommendedName>
        <fullName evidence="4">Cell wall-binding repeat-containing protein</fullName>
    </recommendedName>
</protein>
<dbReference type="PANTHER" id="PTHR30032:SF8">
    <property type="entry name" value="GERMINATION-SPECIFIC N-ACETYLMURAMOYL-L-ALANINE AMIDASE"/>
    <property type="match status" value="1"/>
</dbReference>
<dbReference type="AlphaFoldDB" id="A0A852SIA8"/>
<dbReference type="InterPro" id="IPR051922">
    <property type="entry name" value="Bact_Sporulation_Assoc"/>
</dbReference>
<keyword evidence="3" id="KW-1185">Reference proteome</keyword>